<accession>E0UFD9</accession>
<evidence type="ECO:0000313" key="2">
    <source>
        <dbReference type="Proteomes" id="UP000008206"/>
    </source>
</evidence>
<dbReference type="STRING" id="497965.Cyan7822_4729"/>
<dbReference type="AlphaFoldDB" id="E0UFD9"/>
<evidence type="ECO:0000313" key="1">
    <source>
        <dbReference type="EMBL" id="ADN16633.1"/>
    </source>
</evidence>
<dbReference type="EMBL" id="CP002198">
    <property type="protein sequence ID" value="ADN16633.1"/>
    <property type="molecule type" value="Genomic_DNA"/>
</dbReference>
<keyword evidence="2" id="KW-1185">Reference proteome</keyword>
<sequence length="88" mass="10077">MTKLNQEEQEIFDSYENDEWNSVKTSERITQLQSYAKATLAKDKNITLRLSSLDLEALQAKAIEEGIPYQTLISSILHKYVTGQLIDN</sequence>
<evidence type="ECO:0008006" key="3">
    <source>
        <dbReference type="Google" id="ProtNLM"/>
    </source>
</evidence>
<protein>
    <recommendedName>
        <fullName evidence="3">Antitoxin</fullName>
    </recommendedName>
</protein>
<organism evidence="1 2">
    <name type="scientific">Gloeothece verrucosa (strain PCC 7822)</name>
    <name type="common">Cyanothece sp. (strain PCC 7822)</name>
    <dbReference type="NCBI Taxonomy" id="497965"/>
    <lineage>
        <taxon>Bacteria</taxon>
        <taxon>Bacillati</taxon>
        <taxon>Cyanobacteriota</taxon>
        <taxon>Cyanophyceae</taxon>
        <taxon>Oscillatoriophycideae</taxon>
        <taxon>Chroococcales</taxon>
        <taxon>Aphanothecaceae</taxon>
        <taxon>Gloeothece</taxon>
        <taxon>Gloeothece verrucosa</taxon>
    </lineage>
</organism>
<proteinExistence type="predicted"/>
<dbReference type="Pfam" id="PF12441">
    <property type="entry name" value="CopG_antitoxin"/>
    <property type="match status" value="1"/>
</dbReference>
<dbReference type="HOGENOM" id="CLU_171731_0_0_3"/>
<dbReference type="OrthoDB" id="595481at2"/>
<dbReference type="eggNOG" id="COG5304">
    <property type="taxonomic scope" value="Bacteria"/>
</dbReference>
<dbReference type="InterPro" id="IPR022148">
    <property type="entry name" value="CopG_antitoxin"/>
</dbReference>
<name>E0UFD9_GLOV7</name>
<dbReference type="Proteomes" id="UP000008206">
    <property type="component" value="Chromosome"/>
</dbReference>
<dbReference type="KEGG" id="cyj:Cyan7822_4729"/>
<gene>
    <name evidence="1" type="ordered locus">Cyan7822_4729</name>
</gene>
<reference evidence="2" key="1">
    <citation type="journal article" date="2011" name="MBio">
        <title>Novel metabolic attributes of the genus Cyanothece, comprising a group of unicellular nitrogen-fixing Cyanobacteria.</title>
        <authorList>
            <person name="Bandyopadhyay A."/>
            <person name="Elvitigala T."/>
            <person name="Welsh E."/>
            <person name="Stockel J."/>
            <person name="Liberton M."/>
            <person name="Min H."/>
            <person name="Sherman L.A."/>
            <person name="Pakrasi H.B."/>
        </authorList>
    </citation>
    <scope>NUCLEOTIDE SEQUENCE [LARGE SCALE GENOMIC DNA]</scope>
    <source>
        <strain evidence="2">PCC 7822</strain>
    </source>
</reference>
<dbReference type="RefSeq" id="WP_013324673.1">
    <property type="nucleotide sequence ID" value="NC_014501.1"/>
</dbReference>